<name>A0A5C8M1H1_9GAMM</name>
<evidence type="ECO:0000313" key="1">
    <source>
        <dbReference type="EMBL" id="TXK82285.1"/>
    </source>
</evidence>
<dbReference type="AlphaFoldDB" id="A0A5C8M1H1"/>
<sequence>MHENFDVEPDVLKAKIISETARINWLELQKFYAAGSVVQVSAELDLVDVAFAFSQDDKAAVENWLQAGLVDRVADTQAQLWVEQKAELWAVVISPWILVQDKAAQATH</sequence>
<comment type="caution">
    <text evidence="1">The sequence shown here is derived from an EMBL/GenBank/DDBJ whole genome shotgun (WGS) entry which is preliminary data.</text>
</comment>
<organism evidence="1 2">
    <name type="scientific">Rheinheimera tangshanensis</name>
    <dbReference type="NCBI Taxonomy" id="400153"/>
    <lineage>
        <taxon>Bacteria</taxon>
        <taxon>Pseudomonadati</taxon>
        <taxon>Pseudomonadota</taxon>
        <taxon>Gammaproteobacteria</taxon>
        <taxon>Chromatiales</taxon>
        <taxon>Chromatiaceae</taxon>
        <taxon>Rheinheimera</taxon>
    </lineage>
</organism>
<keyword evidence="2" id="KW-1185">Reference proteome</keyword>
<dbReference type="RefSeq" id="WP_053424042.1">
    <property type="nucleotide sequence ID" value="NZ_BAAAGC010000017.1"/>
</dbReference>
<proteinExistence type="predicted"/>
<accession>A0A5C8M1H1</accession>
<reference evidence="1 2" key="1">
    <citation type="submission" date="2019-08" db="EMBL/GenBank/DDBJ databases">
        <title>Draft genome analysis of Rheinheimera tangshanensis isolated from the roots of fresh rice plants (Oryza sativa).</title>
        <authorList>
            <person name="Yu Q."/>
            <person name="Qi Y."/>
            <person name="Zhang H."/>
            <person name="Pu J."/>
        </authorList>
    </citation>
    <scope>NUCLEOTIDE SEQUENCE [LARGE SCALE GENOMIC DNA]</scope>
    <source>
        <strain evidence="1 2">JA3-B52</strain>
    </source>
</reference>
<dbReference type="OrthoDB" id="195194at2"/>
<evidence type="ECO:0000313" key="2">
    <source>
        <dbReference type="Proteomes" id="UP000321814"/>
    </source>
</evidence>
<dbReference type="Pfam" id="PF10052">
    <property type="entry name" value="DUF2288"/>
    <property type="match status" value="1"/>
</dbReference>
<dbReference type="Proteomes" id="UP000321814">
    <property type="component" value="Unassembled WGS sequence"/>
</dbReference>
<gene>
    <name evidence="1" type="ORF">FU839_05200</name>
</gene>
<protein>
    <submittedName>
        <fullName evidence="1">DUF2288 domain-containing protein</fullName>
    </submittedName>
</protein>
<dbReference type="EMBL" id="VRLR01000002">
    <property type="protein sequence ID" value="TXK82285.1"/>
    <property type="molecule type" value="Genomic_DNA"/>
</dbReference>
<dbReference type="InterPro" id="IPR018741">
    <property type="entry name" value="DUF2288"/>
</dbReference>